<gene>
    <name evidence="8" type="primary">ccsA</name>
    <name evidence="8" type="ORF">IEN85_13180</name>
</gene>
<evidence type="ECO:0000256" key="2">
    <source>
        <dbReference type="ARBA" id="ARBA00022692"/>
    </source>
</evidence>
<comment type="subcellular location">
    <subcellularLocation>
        <location evidence="1">Membrane</location>
        <topology evidence="1">Multi-pass membrane protein</topology>
    </subcellularLocation>
</comment>
<keyword evidence="5 6" id="KW-0472">Membrane</keyword>
<evidence type="ECO:0000313" key="9">
    <source>
        <dbReference type="Proteomes" id="UP000622317"/>
    </source>
</evidence>
<feature type="transmembrane region" description="Helical" evidence="6">
    <location>
        <begin position="169"/>
        <end position="187"/>
    </location>
</feature>
<dbReference type="GO" id="GO:0017004">
    <property type="term" value="P:cytochrome complex assembly"/>
    <property type="evidence" value="ECO:0007669"/>
    <property type="project" value="UniProtKB-KW"/>
</dbReference>
<dbReference type="Proteomes" id="UP000622317">
    <property type="component" value="Unassembled WGS sequence"/>
</dbReference>
<feature type="transmembrane region" description="Helical" evidence="6">
    <location>
        <begin position="229"/>
        <end position="246"/>
    </location>
</feature>
<sequence>MNLIQSFPYAAGFALFSWALGLVVFPRKRPLGIALLSLGTVALGGLLATIWLTLERPPLRTLGETRLWYAFMLPIAASVVCLRWKMVWPLYYAIPLAGVFLGINLAHPESWDRTLMPALRSVLFVPHVLAYLLAYAFLSAAFAASVRGWRSPVGSDRCEQALEFADRSVQIGFAFLTLGLCIGAIWAKEAWGHYWAWDPKETWALLTWLGYLAYLHFRLQHPLQAKGAFLFLSAAWIVLLLCWFGLNHMPIADQSVHTYTR</sequence>
<dbReference type="AlphaFoldDB" id="A0A927IFT6"/>
<evidence type="ECO:0000256" key="6">
    <source>
        <dbReference type="SAM" id="Phobius"/>
    </source>
</evidence>
<dbReference type="Pfam" id="PF01578">
    <property type="entry name" value="Cytochrom_C_asm"/>
    <property type="match status" value="1"/>
</dbReference>
<proteinExistence type="predicted"/>
<comment type="caution">
    <text evidence="8">The sequence shown here is derived from an EMBL/GenBank/DDBJ whole genome shotgun (WGS) entry which is preliminary data.</text>
</comment>
<accession>A0A927IFT6</accession>
<reference evidence="8" key="1">
    <citation type="submission" date="2020-09" db="EMBL/GenBank/DDBJ databases">
        <title>Pelagicoccus enzymogenes sp. nov. with an EPS production, isolated from marine sediment.</title>
        <authorList>
            <person name="Feng X."/>
        </authorList>
    </citation>
    <scope>NUCLEOTIDE SEQUENCE</scope>
    <source>
        <strain evidence="8">NFK12</strain>
    </source>
</reference>
<dbReference type="GO" id="GO:0005886">
    <property type="term" value="C:plasma membrane"/>
    <property type="evidence" value="ECO:0007669"/>
    <property type="project" value="TreeGrafter"/>
</dbReference>
<keyword evidence="3" id="KW-0201">Cytochrome c-type biogenesis</keyword>
<evidence type="ECO:0000256" key="1">
    <source>
        <dbReference type="ARBA" id="ARBA00004141"/>
    </source>
</evidence>
<name>A0A927IFT6_9BACT</name>
<feature type="transmembrane region" description="Helical" evidence="6">
    <location>
        <begin position="6"/>
        <end position="25"/>
    </location>
</feature>
<evidence type="ECO:0000256" key="5">
    <source>
        <dbReference type="ARBA" id="ARBA00023136"/>
    </source>
</evidence>
<evidence type="ECO:0000259" key="7">
    <source>
        <dbReference type="Pfam" id="PF01578"/>
    </source>
</evidence>
<dbReference type="EMBL" id="JACYFG010000036">
    <property type="protein sequence ID" value="MBD5780447.1"/>
    <property type="molecule type" value="Genomic_DNA"/>
</dbReference>
<evidence type="ECO:0000313" key="8">
    <source>
        <dbReference type="EMBL" id="MBD5780447.1"/>
    </source>
</evidence>
<dbReference type="RefSeq" id="WP_191617548.1">
    <property type="nucleotide sequence ID" value="NZ_JACYFG010000036.1"/>
</dbReference>
<dbReference type="InterPro" id="IPR045062">
    <property type="entry name" value="Cyt_c_biogenesis_CcsA/CcmC"/>
</dbReference>
<feature type="transmembrane region" description="Helical" evidence="6">
    <location>
        <begin position="66"/>
        <end position="83"/>
    </location>
</feature>
<organism evidence="8 9">
    <name type="scientific">Pelagicoccus enzymogenes</name>
    <dbReference type="NCBI Taxonomy" id="2773457"/>
    <lineage>
        <taxon>Bacteria</taxon>
        <taxon>Pseudomonadati</taxon>
        <taxon>Verrucomicrobiota</taxon>
        <taxon>Opitutia</taxon>
        <taxon>Puniceicoccales</taxon>
        <taxon>Pelagicoccaceae</taxon>
        <taxon>Pelagicoccus</taxon>
    </lineage>
</organism>
<dbReference type="PANTHER" id="PTHR30071:SF1">
    <property type="entry name" value="CYTOCHROME B_B6 PROTEIN-RELATED"/>
    <property type="match status" value="1"/>
</dbReference>
<dbReference type="GO" id="GO:0020037">
    <property type="term" value="F:heme binding"/>
    <property type="evidence" value="ECO:0007669"/>
    <property type="project" value="InterPro"/>
</dbReference>
<feature type="transmembrane region" description="Helical" evidence="6">
    <location>
        <begin position="128"/>
        <end position="149"/>
    </location>
</feature>
<dbReference type="InterPro" id="IPR002541">
    <property type="entry name" value="Cyt_c_assembly"/>
</dbReference>
<keyword evidence="4 6" id="KW-1133">Transmembrane helix</keyword>
<feature type="domain" description="Cytochrome c assembly protein" evidence="7">
    <location>
        <begin position="93"/>
        <end position="249"/>
    </location>
</feature>
<evidence type="ECO:0000256" key="4">
    <source>
        <dbReference type="ARBA" id="ARBA00022989"/>
    </source>
</evidence>
<keyword evidence="2 6" id="KW-0812">Transmembrane</keyword>
<feature type="transmembrane region" description="Helical" evidence="6">
    <location>
        <begin position="32"/>
        <end position="54"/>
    </location>
</feature>
<evidence type="ECO:0000256" key="3">
    <source>
        <dbReference type="ARBA" id="ARBA00022748"/>
    </source>
</evidence>
<protein>
    <submittedName>
        <fullName evidence="8">Cytochrome c biogenesis protein CcsA</fullName>
    </submittedName>
</protein>
<feature type="transmembrane region" description="Helical" evidence="6">
    <location>
        <begin position="90"/>
        <end position="108"/>
    </location>
</feature>
<dbReference type="PANTHER" id="PTHR30071">
    <property type="entry name" value="HEME EXPORTER PROTEIN C"/>
    <property type="match status" value="1"/>
</dbReference>
<keyword evidence="9" id="KW-1185">Reference proteome</keyword>
<feature type="transmembrane region" description="Helical" evidence="6">
    <location>
        <begin position="202"/>
        <end position="217"/>
    </location>
</feature>